<comment type="caution">
    <text evidence="5">The sequence shown here is derived from an EMBL/GenBank/DDBJ whole genome shotgun (WGS) entry which is preliminary data.</text>
</comment>
<proteinExistence type="inferred from homology"/>
<name>A0A645IBU0_9ZZZZ</name>
<reference evidence="5" key="1">
    <citation type="submission" date="2019-08" db="EMBL/GenBank/DDBJ databases">
        <authorList>
            <person name="Kucharzyk K."/>
            <person name="Murdoch R.W."/>
            <person name="Higgins S."/>
            <person name="Loffler F."/>
        </authorList>
    </citation>
    <scope>NUCLEOTIDE SEQUENCE</scope>
</reference>
<evidence type="ECO:0000256" key="1">
    <source>
        <dbReference type="ARBA" id="ARBA00006515"/>
    </source>
</evidence>
<dbReference type="InterPro" id="IPR036812">
    <property type="entry name" value="NAD(P)_OxRdtase_dom_sf"/>
</dbReference>
<dbReference type="PANTHER" id="PTHR43150">
    <property type="entry name" value="HYPERKINETIC, ISOFORM M"/>
    <property type="match status" value="1"/>
</dbReference>
<evidence type="ECO:0000313" key="5">
    <source>
        <dbReference type="EMBL" id="MPN48758.1"/>
    </source>
</evidence>
<keyword evidence="3 5" id="KW-0560">Oxidoreductase</keyword>
<protein>
    <submittedName>
        <fullName evidence="5">L-glyceraldehyde 3-phosphate reductase</fullName>
        <ecNumber evidence="5">1.1.1.-</ecNumber>
    </submittedName>
</protein>
<dbReference type="EC" id="1.1.1.-" evidence="5"/>
<dbReference type="SUPFAM" id="SSF51430">
    <property type="entry name" value="NAD(P)-linked oxidoreductase"/>
    <property type="match status" value="1"/>
</dbReference>
<organism evidence="5">
    <name type="scientific">bioreactor metagenome</name>
    <dbReference type="NCBI Taxonomy" id="1076179"/>
    <lineage>
        <taxon>unclassified sequences</taxon>
        <taxon>metagenomes</taxon>
        <taxon>ecological metagenomes</taxon>
    </lineage>
</organism>
<dbReference type="InterPro" id="IPR023210">
    <property type="entry name" value="NADP_OxRdtase_dom"/>
</dbReference>
<dbReference type="GO" id="GO:0016491">
    <property type="term" value="F:oxidoreductase activity"/>
    <property type="evidence" value="ECO:0007669"/>
    <property type="project" value="UniProtKB-KW"/>
</dbReference>
<dbReference type="AlphaFoldDB" id="A0A645IBU0"/>
<comment type="similarity">
    <text evidence="1">Belongs to the shaker potassium channel beta subunit family.</text>
</comment>
<dbReference type="EMBL" id="VSSQ01111377">
    <property type="protein sequence ID" value="MPN48758.1"/>
    <property type="molecule type" value="Genomic_DNA"/>
</dbReference>
<evidence type="ECO:0000256" key="2">
    <source>
        <dbReference type="ARBA" id="ARBA00022857"/>
    </source>
</evidence>
<dbReference type="GO" id="GO:0051596">
    <property type="term" value="P:methylglyoxal catabolic process"/>
    <property type="evidence" value="ECO:0007669"/>
    <property type="project" value="TreeGrafter"/>
</dbReference>
<sequence length="73" mass="7827">MVAKLNALNDIAVSRGQTLAQMAIAWLLKDTRVTSVLIGASSIGQLRQNIEALGSNRAFSTAELEKIDQITLS</sequence>
<accession>A0A645IBU0</accession>
<dbReference type="InterPro" id="IPR005399">
    <property type="entry name" value="K_chnl_volt-dep_bsu_KCNAB-rel"/>
</dbReference>
<evidence type="ECO:0000259" key="4">
    <source>
        <dbReference type="Pfam" id="PF00248"/>
    </source>
</evidence>
<evidence type="ECO:0000256" key="3">
    <source>
        <dbReference type="ARBA" id="ARBA00023002"/>
    </source>
</evidence>
<feature type="domain" description="NADP-dependent oxidoreductase" evidence="4">
    <location>
        <begin position="4"/>
        <end position="70"/>
    </location>
</feature>
<dbReference type="PANTHER" id="PTHR43150:SF4">
    <property type="entry name" value="L-GLYCERALDEHYDE 3-PHOSPHATE REDUCTASE"/>
    <property type="match status" value="1"/>
</dbReference>
<dbReference type="Gene3D" id="3.20.20.100">
    <property type="entry name" value="NADP-dependent oxidoreductase domain"/>
    <property type="match status" value="1"/>
</dbReference>
<gene>
    <name evidence="5" type="primary">gpr_34</name>
    <name evidence="5" type="ORF">SDC9_196370</name>
</gene>
<keyword evidence="2" id="KW-0521">NADP</keyword>
<dbReference type="Pfam" id="PF00248">
    <property type="entry name" value="Aldo_ket_red"/>
    <property type="match status" value="1"/>
</dbReference>